<evidence type="ECO:0008006" key="4">
    <source>
        <dbReference type="Google" id="ProtNLM"/>
    </source>
</evidence>
<gene>
    <name evidence="2" type="ORF">SHI21_13465</name>
</gene>
<reference evidence="2 3" key="1">
    <citation type="submission" date="2023-11" db="EMBL/GenBank/DDBJ databases">
        <title>A Novel Polar Bacteriovorax (B. antarcticus) Isolated from the Biocrust in Antarctica.</title>
        <authorList>
            <person name="Mun W."/>
            <person name="Choi S.Y."/>
            <person name="Mitchell R.J."/>
        </authorList>
    </citation>
    <scope>NUCLEOTIDE SEQUENCE [LARGE SCALE GENOMIC DNA]</scope>
    <source>
        <strain evidence="2 3">PP10</strain>
    </source>
</reference>
<keyword evidence="1" id="KW-0812">Transmembrane</keyword>
<evidence type="ECO:0000256" key="1">
    <source>
        <dbReference type="SAM" id="Phobius"/>
    </source>
</evidence>
<evidence type="ECO:0000313" key="2">
    <source>
        <dbReference type="EMBL" id="MEA9357227.1"/>
    </source>
</evidence>
<accession>A0ABU5VX97</accession>
<organism evidence="2 3">
    <name type="scientific">Bacteriovorax antarcticus</name>
    <dbReference type="NCBI Taxonomy" id="3088717"/>
    <lineage>
        <taxon>Bacteria</taxon>
        <taxon>Pseudomonadati</taxon>
        <taxon>Bdellovibrionota</taxon>
        <taxon>Bacteriovoracia</taxon>
        <taxon>Bacteriovoracales</taxon>
        <taxon>Bacteriovoracaceae</taxon>
        <taxon>Bacteriovorax</taxon>
    </lineage>
</organism>
<keyword evidence="1" id="KW-1133">Transmembrane helix</keyword>
<keyword evidence="1" id="KW-0472">Membrane</keyword>
<dbReference type="Proteomes" id="UP001302274">
    <property type="component" value="Unassembled WGS sequence"/>
</dbReference>
<dbReference type="EMBL" id="JAYGJQ010000002">
    <property type="protein sequence ID" value="MEA9357227.1"/>
    <property type="molecule type" value="Genomic_DNA"/>
</dbReference>
<comment type="caution">
    <text evidence="2">The sequence shown here is derived from an EMBL/GenBank/DDBJ whole genome shotgun (WGS) entry which is preliminary data.</text>
</comment>
<protein>
    <recommendedName>
        <fullName evidence="4">DUF2628 domain-containing protein</fullName>
    </recommendedName>
</protein>
<dbReference type="RefSeq" id="WP_323577147.1">
    <property type="nucleotide sequence ID" value="NZ_JAYGJQ010000002.1"/>
</dbReference>
<feature type="transmembrane region" description="Helical" evidence="1">
    <location>
        <begin position="35"/>
        <end position="61"/>
    </location>
</feature>
<name>A0ABU5VX97_9BACT</name>
<sequence length="107" mass="12363">MVRFKHPNGFFKETPTGFSWTTLFFGFFVPLLRGWYIYSAICLIASVVTFGFSGLVFPFLINKHYAKYLLEQGYQPDSDQDKMQLQMMGIGFVDPVHNHSNVKREVA</sequence>
<evidence type="ECO:0000313" key="3">
    <source>
        <dbReference type="Proteomes" id="UP001302274"/>
    </source>
</evidence>
<proteinExistence type="predicted"/>
<keyword evidence="3" id="KW-1185">Reference proteome</keyword>